<name>A0AA88DDW2_FICCA</name>
<reference evidence="1" key="1">
    <citation type="submission" date="2023-07" db="EMBL/GenBank/DDBJ databases">
        <title>draft genome sequence of fig (Ficus carica).</title>
        <authorList>
            <person name="Takahashi T."/>
            <person name="Nishimura K."/>
        </authorList>
    </citation>
    <scope>NUCLEOTIDE SEQUENCE</scope>
</reference>
<dbReference type="EMBL" id="BTGU01000042">
    <property type="protein sequence ID" value="GMN52586.1"/>
    <property type="molecule type" value="Genomic_DNA"/>
</dbReference>
<accession>A0AA88DDW2</accession>
<keyword evidence="2" id="KW-1185">Reference proteome</keyword>
<gene>
    <name evidence="1" type="ORF">TIFTF001_021731</name>
</gene>
<dbReference type="AlphaFoldDB" id="A0AA88DDW2"/>
<sequence length="92" mass="10877">MFTRFSFSPFSTIFYETENRDFKFYDTDSDKLKAIHSPQNFAETFRSTVEGAKYLLAAQPNSSKIVKALSFDEESFKERRKERRPCKTKLRS</sequence>
<evidence type="ECO:0000313" key="2">
    <source>
        <dbReference type="Proteomes" id="UP001187192"/>
    </source>
</evidence>
<organism evidence="1 2">
    <name type="scientific">Ficus carica</name>
    <name type="common">Common fig</name>
    <dbReference type="NCBI Taxonomy" id="3494"/>
    <lineage>
        <taxon>Eukaryota</taxon>
        <taxon>Viridiplantae</taxon>
        <taxon>Streptophyta</taxon>
        <taxon>Embryophyta</taxon>
        <taxon>Tracheophyta</taxon>
        <taxon>Spermatophyta</taxon>
        <taxon>Magnoliopsida</taxon>
        <taxon>eudicotyledons</taxon>
        <taxon>Gunneridae</taxon>
        <taxon>Pentapetalae</taxon>
        <taxon>rosids</taxon>
        <taxon>fabids</taxon>
        <taxon>Rosales</taxon>
        <taxon>Moraceae</taxon>
        <taxon>Ficeae</taxon>
        <taxon>Ficus</taxon>
    </lineage>
</organism>
<dbReference type="Proteomes" id="UP001187192">
    <property type="component" value="Unassembled WGS sequence"/>
</dbReference>
<proteinExistence type="predicted"/>
<comment type="caution">
    <text evidence="1">The sequence shown here is derived from an EMBL/GenBank/DDBJ whole genome shotgun (WGS) entry which is preliminary data.</text>
</comment>
<evidence type="ECO:0000313" key="1">
    <source>
        <dbReference type="EMBL" id="GMN52586.1"/>
    </source>
</evidence>
<protein>
    <submittedName>
        <fullName evidence="1">Uncharacterized protein</fullName>
    </submittedName>
</protein>